<feature type="compositionally biased region" description="Polar residues" evidence="1">
    <location>
        <begin position="153"/>
        <end position="164"/>
    </location>
</feature>
<name>A0A135V8C9_9PEZI</name>
<feature type="compositionally biased region" description="Low complexity" evidence="1">
    <location>
        <begin position="140"/>
        <end position="149"/>
    </location>
</feature>
<dbReference type="Proteomes" id="UP000070121">
    <property type="component" value="Unassembled WGS sequence"/>
</dbReference>
<protein>
    <submittedName>
        <fullName evidence="2">Uncharacterized protein</fullName>
    </submittedName>
</protein>
<dbReference type="EMBL" id="JFFI01000193">
    <property type="protein sequence ID" value="KXH68974.1"/>
    <property type="molecule type" value="Genomic_DNA"/>
</dbReference>
<evidence type="ECO:0000313" key="2">
    <source>
        <dbReference type="EMBL" id="KXH68974.1"/>
    </source>
</evidence>
<organism evidence="2 3">
    <name type="scientific">Colletotrichum salicis</name>
    <dbReference type="NCBI Taxonomy" id="1209931"/>
    <lineage>
        <taxon>Eukaryota</taxon>
        <taxon>Fungi</taxon>
        <taxon>Dikarya</taxon>
        <taxon>Ascomycota</taxon>
        <taxon>Pezizomycotina</taxon>
        <taxon>Sordariomycetes</taxon>
        <taxon>Hypocreomycetidae</taxon>
        <taxon>Glomerellales</taxon>
        <taxon>Glomerellaceae</taxon>
        <taxon>Colletotrichum</taxon>
        <taxon>Colletotrichum acutatum species complex</taxon>
    </lineage>
</organism>
<reference evidence="2 3" key="1">
    <citation type="submission" date="2014-02" db="EMBL/GenBank/DDBJ databases">
        <title>The genome sequence of Colletotrichum salicis CBS 607.94.</title>
        <authorList>
            <person name="Baroncelli R."/>
            <person name="Thon M.R."/>
        </authorList>
    </citation>
    <scope>NUCLEOTIDE SEQUENCE [LARGE SCALE GENOMIC DNA]</scope>
    <source>
        <strain evidence="2 3">CBS 607.94</strain>
    </source>
</reference>
<gene>
    <name evidence="2" type="ORF">CSAL01_10495</name>
</gene>
<feature type="region of interest" description="Disordered" evidence="1">
    <location>
        <begin position="104"/>
        <end position="187"/>
    </location>
</feature>
<comment type="caution">
    <text evidence="2">The sequence shown here is derived from an EMBL/GenBank/DDBJ whole genome shotgun (WGS) entry which is preliminary data.</text>
</comment>
<evidence type="ECO:0000256" key="1">
    <source>
        <dbReference type="SAM" id="MobiDB-lite"/>
    </source>
</evidence>
<dbReference type="AlphaFoldDB" id="A0A135V8C9"/>
<feature type="compositionally biased region" description="Low complexity" evidence="1">
    <location>
        <begin position="104"/>
        <end position="125"/>
    </location>
</feature>
<accession>A0A135V8C9</accession>
<feature type="compositionally biased region" description="Basic and acidic residues" evidence="1">
    <location>
        <begin position="165"/>
        <end position="187"/>
    </location>
</feature>
<sequence>MQLKNLLPAGFLLPSFFDKAEKAKEHPEGHITTINTKQVEIGDVMFFRQDLDDLKRLLVTIGSDAVTIKKLPTTDVIIVKRTASSDNSVIDDIDAAATPTISSISPTITTTSTSSASSASVPDASDFSEKMKMSAEEESPTSPTLPTSLGPNIPSTPLPDTTVSSEDKKTLSDDEEAVKPDLSEKDITGEYDIAPETQPVQLSTRDTKPRTPGVFPWRSILCRCISIGTIFGNKDGRLPEFDEPLPAYSEGIFIFNWGNSVCRCVPMDDAFSDHTIALDVAIESIE</sequence>
<keyword evidence="3" id="KW-1185">Reference proteome</keyword>
<proteinExistence type="predicted"/>
<dbReference type="OrthoDB" id="4849128at2759"/>
<evidence type="ECO:0000313" key="3">
    <source>
        <dbReference type="Proteomes" id="UP000070121"/>
    </source>
</evidence>